<evidence type="ECO:0000313" key="1">
    <source>
        <dbReference type="EMBL" id="KAF1954254.1"/>
    </source>
</evidence>
<sequence length="511" mass="59296">MTTPTRDPAQVHPSLLVCLPKDILLCVFDYLSPYIRDEEERQPDLDLDEWLNRDTEEEQPNLRPLKTLSLVNKHFRTLLRPIILKNILIGNRSATWDWSRHLEKCDHTSWSKAGSTIRSMLQDVTTVPCFRAFTMDMRYRRFGEQKERYDRSVYRDDPHVYEGMVIMIELLRKAPNLRRLRLQLQPNSITTFAQIIRYTDTPAAPFRLETVTELLAPAPLLSELLEICPNVTSLGIDNKKLTELDKVYFPGEDANPHSQFYSRSIDFNTLKKPSKASNLTHFEMDSTWSKSDITRLATAFPTLAHISLRGFIGNYFCTRKMFRHVGELFTELKSLELNNITELGLGFQYPRCGTSLMADDAAGERARELLKKGRREAENRAARYAFECIESLEELWLCGSSQMIVIARRIREEETSFRDQREVEEEEEDDEAICARYDGYDGYDSEFFELMGLDDAAVSPDIQELQWPDESTVVGDRGSELPKKRVLWEWIEPWDSKLVKNKLLVLDLDGL</sequence>
<accession>A0A6A5TPV0</accession>
<dbReference type="EMBL" id="ML977000">
    <property type="protein sequence ID" value="KAF1954254.1"/>
    <property type="molecule type" value="Genomic_DNA"/>
</dbReference>
<evidence type="ECO:0000313" key="2">
    <source>
        <dbReference type="Proteomes" id="UP000800035"/>
    </source>
</evidence>
<dbReference type="InterPro" id="IPR032675">
    <property type="entry name" value="LRR_dom_sf"/>
</dbReference>
<name>A0A6A5TPV0_9PLEO</name>
<dbReference type="AlphaFoldDB" id="A0A6A5TPV0"/>
<dbReference type="Gene3D" id="3.80.10.10">
    <property type="entry name" value="Ribonuclease Inhibitor"/>
    <property type="match status" value="1"/>
</dbReference>
<dbReference type="Proteomes" id="UP000800035">
    <property type="component" value="Unassembled WGS sequence"/>
</dbReference>
<keyword evidence="2" id="KW-1185">Reference proteome</keyword>
<gene>
    <name evidence="1" type="ORF">CC80DRAFT_506663</name>
</gene>
<dbReference type="SUPFAM" id="SSF52047">
    <property type="entry name" value="RNI-like"/>
    <property type="match status" value="1"/>
</dbReference>
<organism evidence="1 2">
    <name type="scientific">Byssothecium circinans</name>
    <dbReference type="NCBI Taxonomy" id="147558"/>
    <lineage>
        <taxon>Eukaryota</taxon>
        <taxon>Fungi</taxon>
        <taxon>Dikarya</taxon>
        <taxon>Ascomycota</taxon>
        <taxon>Pezizomycotina</taxon>
        <taxon>Dothideomycetes</taxon>
        <taxon>Pleosporomycetidae</taxon>
        <taxon>Pleosporales</taxon>
        <taxon>Massarineae</taxon>
        <taxon>Massarinaceae</taxon>
        <taxon>Byssothecium</taxon>
    </lineage>
</organism>
<proteinExistence type="predicted"/>
<protein>
    <submittedName>
        <fullName evidence="1">Uncharacterized protein</fullName>
    </submittedName>
</protein>
<reference evidence="1" key="1">
    <citation type="journal article" date="2020" name="Stud. Mycol.">
        <title>101 Dothideomycetes genomes: a test case for predicting lifestyles and emergence of pathogens.</title>
        <authorList>
            <person name="Haridas S."/>
            <person name="Albert R."/>
            <person name="Binder M."/>
            <person name="Bloem J."/>
            <person name="Labutti K."/>
            <person name="Salamov A."/>
            <person name="Andreopoulos B."/>
            <person name="Baker S."/>
            <person name="Barry K."/>
            <person name="Bills G."/>
            <person name="Bluhm B."/>
            <person name="Cannon C."/>
            <person name="Castanera R."/>
            <person name="Culley D."/>
            <person name="Daum C."/>
            <person name="Ezra D."/>
            <person name="Gonzalez J."/>
            <person name="Henrissat B."/>
            <person name="Kuo A."/>
            <person name="Liang C."/>
            <person name="Lipzen A."/>
            <person name="Lutzoni F."/>
            <person name="Magnuson J."/>
            <person name="Mondo S."/>
            <person name="Nolan M."/>
            <person name="Ohm R."/>
            <person name="Pangilinan J."/>
            <person name="Park H.-J."/>
            <person name="Ramirez L."/>
            <person name="Alfaro M."/>
            <person name="Sun H."/>
            <person name="Tritt A."/>
            <person name="Yoshinaga Y."/>
            <person name="Zwiers L.-H."/>
            <person name="Turgeon B."/>
            <person name="Goodwin S."/>
            <person name="Spatafora J."/>
            <person name="Crous P."/>
            <person name="Grigoriev I."/>
        </authorList>
    </citation>
    <scope>NUCLEOTIDE SEQUENCE</scope>
    <source>
        <strain evidence="1">CBS 675.92</strain>
    </source>
</reference>